<gene>
    <name evidence="1" type="ORF">g.57274</name>
</gene>
<evidence type="ECO:0000313" key="1">
    <source>
        <dbReference type="EMBL" id="JAQ13419.1"/>
    </source>
</evidence>
<name>A0A146M1X0_LYGHE</name>
<protein>
    <submittedName>
        <fullName evidence="1">Uncharacterized protein</fullName>
    </submittedName>
</protein>
<dbReference type="EMBL" id="GDHC01005210">
    <property type="protein sequence ID" value="JAQ13419.1"/>
    <property type="molecule type" value="Transcribed_RNA"/>
</dbReference>
<sequence>MGVPSLFKEAHLLYDSLQSAASTDERKTTAAGHHTLSVNHLQADVQNCRCEPEGGTHYATSACSQPSVRRLSVQNDLCSDGVEMAGRRTDENRTVRVPSIRGLQADG</sequence>
<dbReference type="AlphaFoldDB" id="A0A146M1X0"/>
<accession>A0A146M1X0</accession>
<proteinExistence type="predicted"/>
<organism evidence="1">
    <name type="scientific">Lygus hesperus</name>
    <name type="common">Western plant bug</name>
    <dbReference type="NCBI Taxonomy" id="30085"/>
    <lineage>
        <taxon>Eukaryota</taxon>
        <taxon>Metazoa</taxon>
        <taxon>Ecdysozoa</taxon>
        <taxon>Arthropoda</taxon>
        <taxon>Hexapoda</taxon>
        <taxon>Insecta</taxon>
        <taxon>Pterygota</taxon>
        <taxon>Neoptera</taxon>
        <taxon>Paraneoptera</taxon>
        <taxon>Hemiptera</taxon>
        <taxon>Heteroptera</taxon>
        <taxon>Panheteroptera</taxon>
        <taxon>Cimicomorpha</taxon>
        <taxon>Miridae</taxon>
        <taxon>Mirini</taxon>
        <taxon>Lygus</taxon>
    </lineage>
</organism>
<reference evidence="1" key="1">
    <citation type="journal article" date="2016" name="Gigascience">
        <title>De novo construction of an expanded transcriptome assembly for the western tarnished plant bug, Lygus hesperus.</title>
        <authorList>
            <person name="Tassone E.E."/>
            <person name="Geib S.M."/>
            <person name="Hall B."/>
            <person name="Fabrick J.A."/>
            <person name="Brent C.S."/>
            <person name="Hull J.J."/>
        </authorList>
    </citation>
    <scope>NUCLEOTIDE SEQUENCE</scope>
</reference>